<evidence type="ECO:0000313" key="1">
    <source>
        <dbReference type="EMBL" id="KAK4808509.1"/>
    </source>
</evidence>
<protein>
    <recommendedName>
        <fullName evidence="3">Reverse transcriptase domain-containing protein</fullName>
    </recommendedName>
</protein>
<gene>
    <name evidence="1" type="ORF">QYF61_005826</name>
</gene>
<organism evidence="1 2">
    <name type="scientific">Mycteria americana</name>
    <name type="common">Wood stork</name>
    <dbReference type="NCBI Taxonomy" id="33587"/>
    <lineage>
        <taxon>Eukaryota</taxon>
        <taxon>Metazoa</taxon>
        <taxon>Chordata</taxon>
        <taxon>Craniata</taxon>
        <taxon>Vertebrata</taxon>
        <taxon>Euteleostomi</taxon>
        <taxon>Archelosauria</taxon>
        <taxon>Archosauria</taxon>
        <taxon>Dinosauria</taxon>
        <taxon>Saurischia</taxon>
        <taxon>Theropoda</taxon>
        <taxon>Coelurosauria</taxon>
        <taxon>Aves</taxon>
        <taxon>Neognathae</taxon>
        <taxon>Neoaves</taxon>
        <taxon>Aequornithes</taxon>
        <taxon>Ciconiiformes</taxon>
        <taxon>Ciconiidae</taxon>
        <taxon>Mycteria</taxon>
    </lineage>
</organism>
<dbReference type="PANTHER" id="PTHR33332">
    <property type="entry name" value="REVERSE TRANSCRIPTASE DOMAIN-CONTAINING PROTEIN"/>
    <property type="match status" value="1"/>
</dbReference>
<dbReference type="EMBL" id="JAUNZN010000024">
    <property type="protein sequence ID" value="KAK4808509.1"/>
    <property type="molecule type" value="Genomic_DNA"/>
</dbReference>
<evidence type="ECO:0008006" key="3">
    <source>
        <dbReference type="Google" id="ProtNLM"/>
    </source>
</evidence>
<accession>A0AAN7MMI3</accession>
<keyword evidence="2" id="KW-1185">Reference proteome</keyword>
<evidence type="ECO:0000313" key="2">
    <source>
        <dbReference type="Proteomes" id="UP001333110"/>
    </source>
</evidence>
<comment type="caution">
    <text evidence="1">The sequence shown here is derived from an EMBL/GenBank/DDBJ whole genome shotgun (WGS) entry which is preliminary data.</text>
</comment>
<sequence length="216" mass="25153">MKLRNLMKLRKGKCKLLHHGWINHLHQYRKGNSPVRPYPEYCFQFMASHYKKNVDMGSQEDSGGLEHRTFEEMLRELGLFSSKKRKLRGDFSKAIHTLSYNILTKYRLANWTVGWIENLLNCCAQRIRLKVHCRPVISGVLQESILGPVLFNLFTNDLGHRIGCMLSKFADDTKLGGVLIDQMGILSFRETSRDWRNGQRNLMKFSKGQCQVLHLE</sequence>
<proteinExistence type="predicted"/>
<dbReference type="AlphaFoldDB" id="A0AAN7MMI3"/>
<dbReference type="Proteomes" id="UP001333110">
    <property type="component" value="Unassembled WGS sequence"/>
</dbReference>
<name>A0AAN7MMI3_MYCAM</name>
<reference evidence="1 2" key="1">
    <citation type="journal article" date="2023" name="J. Hered.">
        <title>Chromosome-level genome of the wood stork (Mycteria americana) provides insight into avian chromosome evolution.</title>
        <authorList>
            <person name="Flamio R. Jr."/>
            <person name="Ramstad K.M."/>
        </authorList>
    </citation>
    <scope>NUCLEOTIDE SEQUENCE [LARGE SCALE GENOMIC DNA]</scope>
    <source>
        <strain evidence="1">JAX WOST 10</strain>
    </source>
</reference>